<keyword evidence="3 4" id="KW-0143">Chaperone</keyword>
<dbReference type="AlphaFoldDB" id="A0AAN7TVU6"/>
<sequence>MSTTRALRRLTRLARPSNTPTTLRSFSTTTTQYADLSALNARGNDTAPTYRKFQMEKPLNPHMTNTTSTIPNEMPSIGKDNAPPELLTNVDPNFTPKDSKPENTERMTGGTQEGAPKQGTNADLNVGEIEGGSFRVEPLRRTGEDANTMRARLLYQSRKRGTLESDLLLSTFADQNLANMSTAQLKNYDLFLDENDWDIYYWVTQEPTPTSMAYAEGAGPGFAAPEAQGKADSSSPPQPSPESTGTATNTGKGEGKGPRAPAQGEWAQTVGTFKPAYRPVPARWKNSEILSLLRKHVIDRSAGGVHVSEEGGRTERKGSGKGMQFMPELKNFDV</sequence>
<reference evidence="6" key="1">
    <citation type="submission" date="2023-08" db="EMBL/GenBank/DDBJ databases">
        <title>Black Yeasts Isolated from many extreme environments.</title>
        <authorList>
            <person name="Coleine C."/>
            <person name="Stajich J.E."/>
            <person name="Selbmann L."/>
        </authorList>
    </citation>
    <scope>NUCLEOTIDE SEQUENCE</scope>
    <source>
        <strain evidence="6">CCFEE 5401</strain>
    </source>
</reference>
<dbReference type="EMBL" id="JAVRRL010000006">
    <property type="protein sequence ID" value="KAK5117046.1"/>
    <property type="molecule type" value="Genomic_DNA"/>
</dbReference>
<organism evidence="6 7">
    <name type="scientific">Meristemomyces frigidus</name>
    <dbReference type="NCBI Taxonomy" id="1508187"/>
    <lineage>
        <taxon>Eukaryota</taxon>
        <taxon>Fungi</taxon>
        <taxon>Dikarya</taxon>
        <taxon>Ascomycota</taxon>
        <taxon>Pezizomycotina</taxon>
        <taxon>Dothideomycetes</taxon>
        <taxon>Dothideomycetidae</taxon>
        <taxon>Mycosphaerellales</taxon>
        <taxon>Teratosphaeriaceae</taxon>
        <taxon>Meristemomyces</taxon>
    </lineage>
</organism>
<dbReference type="InterPro" id="IPR036714">
    <property type="entry name" value="SDH_sf"/>
</dbReference>
<feature type="compositionally biased region" description="Low complexity" evidence="5">
    <location>
        <begin position="213"/>
        <end position="228"/>
    </location>
</feature>
<protein>
    <recommendedName>
        <fullName evidence="4">Succinate dehydrogenase assembly factor 2, mitochondrial</fullName>
        <shortName evidence="4">SDH assembly factor 2</shortName>
        <shortName evidence="4">SDHAF2</shortName>
    </recommendedName>
</protein>
<dbReference type="FunFam" id="1.10.150.250:FF:000002">
    <property type="entry name" value="Succinate dehydrogenase assembly factor 2, mitochondrial"/>
    <property type="match status" value="1"/>
</dbReference>
<accession>A0AAN7TVU6</accession>
<dbReference type="Pfam" id="PF03937">
    <property type="entry name" value="Sdh5"/>
    <property type="match status" value="1"/>
</dbReference>
<feature type="compositionally biased region" description="Basic and acidic residues" evidence="5">
    <location>
        <begin position="307"/>
        <end position="318"/>
    </location>
</feature>
<feature type="region of interest" description="Disordered" evidence="5">
    <location>
        <begin position="212"/>
        <end position="268"/>
    </location>
</feature>
<dbReference type="GO" id="GO:0034553">
    <property type="term" value="P:mitochondrial respiratory chain complex II assembly"/>
    <property type="evidence" value="ECO:0007669"/>
    <property type="project" value="TreeGrafter"/>
</dbReference>
<evidence type="ECO:0000256" key="5">
    <source>
        <dbReference type="SAM" id="MobiDB-lite"/>
    </source>
</evidence>
<proteinExistence type="inferred from homology"/>
<dbReference type="HAMAP" id="MF_03057">
    <property type="entry name" value="SDHAF2"/>
    <property type="match status" value="1"/>
</dbReference>
<dbReference type="Gene3D" id="1.10.150.250">
    <property type="entry name" value="Flavinator of succinate dehydrogenase"/>
    <property type="match status" value="1"/>
</dbReference>
<evidence type="ECO:0000313" key="6">
    <source>
        <dbReference type="EMBL" id="KAK5117046.1"/>
    </source>
</evidence>
<dbReference type="InterPro" id="IPR005631">
    <property type="entry name" value="SDH"/>
</dbReference>
<comment type="similarity">
    <text evidence="4">Belongs to the SDHAF2 family.</text>
</comment>
<evidence type="ECO:0000313" key="7">
    <source>
        <dbReference type="Proteomes" id="UP001310890"/>
    </source>
</evidence>
<comment type="subcellular location">
    <subcellularLocation>
        <location evidence="1 4">Mitochondrion matrix</location>
    </subcellularLocation>
</comment>
<dbReference type="InterPro" id="IPR028882">
    <property type="entry name" value="SDHAF2"/>
</dbReference>
<gene>
    <name evidence="6" type="ORF">LTR62_006767</name>
</gene>
<name>A0AAN7TVU6_9PEZI</name>
<evidence type="ECO:0000256" key="1">
    <source>
        <dbReference type="ARBA" id="ARBA00004305"/>
    </source>
</evidence>
<comment type="caution">
    <text evidence="6">The sequence shown here is derived from an EMBL/GenBank/DDBJ whole genome shotgun (WGS) entry which is preliminary data.</text>
</comment>
<dbReference type="GO" id="GO:0005759">
    <property type="term" value="C:mitochondrial matrix"/>
    <property type="evidence" value="ECO:0007669"/>
    <property type="project" value="UniProtKB-SubCell"/>
</dbReference>
<keyword evidence="2 4" id="KW-0496">Mitochondrion</keyword>
<dbReference type="SUPFAM" id="SSF109910">
    <property type="entry name" value="YgfY-like"/>
    <property type="match status" value="1"/>
</dbReference>
<evidence type="ECO:0000256" key="4">
    <source>
        <dbReference type="HAMAP-Rule" id="MF_03057"/>
    </source>
</evidence>
<comment type="function">
    <text evidence="4">Plays an essential role in the assembly of succinate dehydrogenase (SDH), an enzyme complex (also referred to as respiratory complex II) that is a component of both the tricarboxylic acid (TCA) cycle and the mitochondrial electron transport chain, and which couples the oxidation of succinate to fumarate with the reduction of ubiquinone (coenzyme Q) to ubiquinol. Required for flavinylation (covalent attachment of FAD) of the flavoprotein subunit of the SDH catalytic dimer.</text>
</comment>
<dbReference type="PANTHER" id="PTHR12469:SF2">
    <property type="entry name" value="SUCCINATE DEHYDROGENASE ASSEMBLY FACTOR 2, MITOCHONDRIAL"/>
    <property type="match status" value="1"/>
</dbReference>
<dbReference type="Proteomes" id="UP001310890">
    <property type="component" value="Unassembled WGS sequence"/>
</dbReference>
<feature type="region of interest" description="Disordered" evidence="5">
    <location>
        <begin position="90"/>
        <end position="125"/>
    </location>
</feature>
<feature type="region of interest" description="Disordered" evidence="5">
    <location>
        <begin position="303"/>
        <end position="334"/>
    </location>
</feature>
<comment type="subunit">
    <text evidence="4">Interacts with the flavoprotein subunit within the SDH catalytic dimer.</text>
</comment>
<evidence type="ECO:0000256" key="3">
    <source>
        <dbReference type="ARBA" id="ARBA00023186"/>
    </source>
</evidence>
<dbReference type="PANTHER" id="PTHR12469">
    <property type="entry name" value="PROTEIN EMI5 HOMOLOG, MITOCHONDRIAL"/>
    <property type="match status" value="1"/>
</dbReference>
<dbReference type="GO" id="GO:0006121">
    <property type="term" value="P:mitochondrial electron transport, succinate to ubiquinone"/>
    <property type="evidence" value="ECO:0007669"/>
    <property type="project" value="UniProtKB-UniRule"/>
</dbReference>
<evidence type="ECO:0000256" key="2">
    <source>
        <dbReference type="ARBA" id="ARBA00023128"/>
    </source>
</evidence>
<dbReference type="GO" id="GO:0006099">
    <property type="term" value="P:tricarboxylic acid cycle"/>
    <property type="evidence" value="ECO:0007669"/>
    <property type="project" value="TreeGrafter"/>
</dbReference>